<dbReference type="InterPro" id="IPR050822">
    <property type="entry name" value="Cerebellin_Synaptic_Org"/>
</dbReference>
<sequence length="223" mass="25315">MDKVNMEFIFIIFNVWMLSSDAVGLLEDAEKGDISAIRLRLEEEKEKRLLLTNDVDVLMLKVAKLERQLVQSSKQYPSDFHRKNISTPAFMAFMSKSFVCLVDQHAVFDDVRLNVGNYYNRYHGVFQAPVSGTYHFALTLSIDNQSGHDFYAFLVAGDGNKILGYVFQTTTKEIWQSKTVSVLAYLESGEDVWIKCTIHDSEIAGGLHSCFSGFLVDSQYIPL</sequence>
<protein>
    <recommendedName>
        <fullName evidence="5">C1q domain-containing protein</fullName>
    </recommendedName>
</protein>
<evidence type="ECO:0000259" key="5">
    <source>
        <dbReference type="PROSITE" id="PS50871"/>
    </source>
</evidence>
<keyword evidence="7" id="KW-1185">Reference proteome</keyword>
<keyword evidence="2" id="KW-0964">Secreted</keyword>
<dbReference type="EMBL" id="JAEAOA010000316">
    <property type="protein sequence ID" value="KAK3592879.1"/>
    <property type="molecule type" value="Genomic_DNA"/>
</dbReference>
<dbReference type="GO" id="GO:0005576">
    <property type="term" value="C:extracellular region"/>
    <property type="evidence" value="ECO:0007669"/>
    <property type="project" value="UniProtKB-SubCell"/>
</dbReference>
<dbReference type="PANTHER" id="PTHR22923:SF116">
    <property type="entry name" value="C1Q DOMAIN-CONTAINING PROTEIN"/>
    <property type="match status" value="1"/>
</dbReference>
<dbReference type="AlphaFoldDB" id="A0AAE0SJJ4"/>
<keyword evidence="3 4" id="KW-0732">Signal</keyword>
<gene>
    <name evidence="6" type="ORF">CHS0354_004102</name>
</gene>
<dbReference type="Gene3D" id="2.60.120.40">
    <property type="match status" value="1"/>
</dbReference>
<evidence type="ECO:0000256" key="1">
    <source>
        <dbReference type="ARBA" id="ARBA00004613"/>
    </source>
</evidence>
<dbReference type="SMART" id="SM00110">
    <property type="entry name" value="C1Q"/>
    <property type="match status" value="1"/>
</dbReference>
<reference evidence="6" key="3">
    <citation type="submission" date="2023-05" db="EMBL/GenBank/DDBJ databases">
        <authorList>
            <person name="Smith C.H."/>
        </authorList>
    </citation>
    <scope>NUCLEOTIDE SEQUENCE</scope>
    <source>
        <strain evidence="6">CHS0354</strain>
        <tissue evidence="6">Mantle</tissue>
    </source>
</reference>
<comment type="caution">
    <text evidence="6">The sequence shown here is derived from an EMBL/GenBank/DDBJ whole genome shotgun (WGS) entry which is preliminary data.</text>
</comment>
<reference evidence="6" key="1">
    <citation type="journal article" date="2021" name="Genome Biol. Evol.">
        <title>A High-Quality Reference Genome for a Parasitic Bivalve with Doubly Uniparental Inheritance (Bivalvia: Unionida).</title>
        <authorList>
            <person name="Smith C.H."/>
        </authorList>
    </citation>
    <scope>NUCLEOTIDE SEQUENCE</scope>
    <source>
        <strain evidence="6">CHS0354</strain>
    </source>
</reference>
<proteinExistence type="predicted"/>
<dbReference type="PRINTS" id="PR00007">
    <property type="entry name" value="COMPLEMNTC1Q"/>
</dbReference>
<evidence type="ECO:0000256" key="4">
    <source>
        <dbReference type="SAM" id="SignalP"/>
    </source>
</evidence>
<dbReference type="InterPro" id="IPR008983">
    <property type="entry name" value="Tumour_necrosis_fac-like_dom"/>
</dbReference>
<feature type="domain" description="C1q" evidence="5">
    <location>
        <begin position="83"/>
        <end position="222"/>
    </location>
</feature>
<organism evidence="6 7">
    <name type="scientific">Potamilus streckersoni</name>
    <dbReference type="NCBI Taxonomy" id="2493646"/>
    <lineage>
        <taxon>Eukaryota</taxon>
        <taxon>Metazoa</taxon>
        <taxon>Spiralia</taxon>
        <taxon>Lophotrochozoa</taxon>
        <taxon>Mollusca</taxon>
        <taxon>Bivalvia</taxon>
        <taxon>Autobranchia</taxon>
        <taxon>Heteroconchia</taxon>
        <taxon>Palaeoheterodonta</taxon>
        <taxon>Unionida</taxon>
        <taxon>Unionoidea</taxon>
        <taxon>Unionidae</taxon>
        <taxon>Ambleminae</taxon>
        <taxon>Lampsilini</taxon>
        <taxon>Potamilus</taxon>
    </lineage>
</organism>
<dbReference type="Pfam" id="PF00386">
    <property type="entry name" value="C1q"/>
    <property type="match status" value="1"/>
</dbReference>
<evidence type="ECO:0000313" key="6">
    <source>
        <dbReference type="EMBL" id="KAK3592879.1"/>
    </source>
</evidence>
<dbReference type="PANTHER" id="PTHR22923">
    <property type="entry name" value="CEREBELLIN-RELATED"/>
    <property type="match status" value="1"/>
</dbReference>
<name>A0AAE0SJJ4_9BIVA</name>
<evidence type="ECO:0000256" key="2">
    <source>
        <dbReference type="ARBA" id="ARBA00022525"/>
    </source>
</evidence>
<feature type="signal peptide" evidence="4">
    <location>
        <begin position="1"/>
        <end position="22"/>
    </location>
</feature>
<evidence type="ECO:0000313" key="7">
    <source>
        <dbReference type="Proteomes" id="UP001195483"/>
    </source>
</evidence>
<comment type="subcellular location">
    <subcellularLocation>
        <location evidence="1">Secreted</location>
    </subcellularLocation>
</comment>
<reference evidence="6" key="2">
    <citation type="journal article" date="2021" name="Genome Biol. Evol.">
        <title>Developing a high-quality reference genome for a parasitic bivalve with doubly uniparental inheritance (Bivalvia: Unionida).</title>
        <authorList>
            <person name="Smith C.H."/>
        </authorList>
    </citation>
    <scope>NUCLEOTIDE SEQUENCE</scope>
    <source>
        <strain evidence="6">CHS0354</strain>
        <tissue evidence="6">Mantle</tissue>
    </source>
</reference>
<dbReference type="PROSITE" id="PS50871">
    <property type="entry name" value="C1Q"/>
    <property type="match status" value="1"/>
</dbReference>
<evidence type="ECO:0000256" key="3">
    <source>
        <dbReference type="ARBA" id="ARBA00022729"/>
    </source>
</evidence>
<accession>A0AAE0SJJ4</accession>
<dbReference type="SUPFAM" id="SSF49842">
    <property type="entry name" value="TNF-like"/>
    <property type="match status" value="1"/>
</dbReference>
<dbReference type="Proteomes" id="UP001195483">
    <property type="component" value="Unassembled WGS sequence"/>
</dbReference>
<dbReference type="InterPro" id="IPR001073">
    <property type="entry name" value="C1q_dom"/>
</dbReference>
<feature type="chain" id="PRO_5042213737" description="C1q domain-containing protein" evidence="4">
    <location>
        <begin position="23"/>
        <end position="223"/>
    </location>
</feature>